<accession>A0ABU4IQT6</accession>
<protein>
    <submittedName>
        <fullName evidence="1">Ferritin-like domain-containing protein</fullName>
    </submittedName>
</protein>
<comment type="caution">
    <text evidence="1">The sequence shown here is derived from an EMBL/GenBank/DDBJ whole genome shotgun (WGS) entry which is preliminary data.</text>
</comment>
<evidence type="ECO:0000313" key="2">
    <source>
        <dbReference type="Proteomes" id="UP001279860"/>
    </source>
</evidence>
<sequence>MLNCTKICDVSFLEDTHYQTYLKGKSQALWDSGLDWSMASDDLVPEHLKCLAVDIASMSAHVEVLGMQNAAELLAKCEDFSLKIGLGQAVNDEARHAELFAKYALLANGAISDCSKTQELYDNHFDSLSEFDEIFLSHVFLENGALEQFNIFISTFGEDSLIGQIYKGALQDEARHVQMGINYFRQKVQQQSSYRDFLVTHLNTYQSVLHVNESAIRWLSEFSRIDLELLSQRIEKRQASFINKILAEV</sequence>
<dbReference type="SUPFAM" id="SSF47240">
    <property type="entry name" value="Ferritin-like"/>
    <property type="match status" value="1"/>
</dbReference>
<dbReference type="Gene3D" id="1.10.620.20">
    <property type="entry name" value="Ribonucleotide Reductase, subunit A"/>
    <property type="match status" value="1"/>
</dbReference>
<dbReference type="Proteomes" id="UP001279860">
    <property type="component" value="Unassembled WGS sequence"/>
</dbReference>
<evidence type="ECO:0000313" key="1">
    <source>
        <dbReference type="EMBL" id="MDW6091071.1"/>
    </source>
</evidence>
<dbReference type="InterPro" id="IPR009078">
    <property type="entry name" value="Ferritin-like_SF"/>
</dbReference>
<proteinExistence type="predicted"/>
<organism evidence="1 2">
    <name type="scientific">Vibrio rhizosphaerae</name>
    <dbReference type="NCBI Taxonomy" id="398736"/>
    <lineage>
        <taxon>Bacteria</taxon>
        <taxon>Pseudomonadati</taxon>
        <taxon>Pseudomonadota</taxon>
        <taxon>Gammaproteobacteria</taxon>
        <taxon>Vibrionales</taxon>
        <taxon>Vibrionaceae</taxon>
        <taxon>Vibrio</taxon>
    </lineage>
</organism>
<dbReference type="CDD" id="cd00657">
    <property type="entry name" value="Ferritin_like"/>
    <property type="match status" value="1"/>
</dbReference>
<gene>
    <name evidence="1" type="ORF">SBX64_00470</name>
</gene>
<dbReference type="EMBL" id="JAWRCP010000001">
    <property type="protein sequence ID" value="MDW6091071.1"/>
    <property type="molecule type" value="Genomic_DNA"/>
</dbReference>
<reference evidence="1 2" key="1">
    <citation type="submission" date="2023-11" db="EMBL/GenBank/DDBJ databases">
        <title>Plant-associative lifestyle of Vibrio porteresiae and its evolutionary dynamics.</title>
        <authorList>
            <person name="Rameshkumar N."/>
            <person name="Kirti K."/>
        </authorList>
    </citation>
    <scope>NUCLEOTIDE SEQUENCE [LARGE SCALE GENOMIC DNA]</scope>
    <source>
        <strain evidence="1 2">MSSRF7</strain>
    </source>
</reference>
<dbReference type="InterPro" id="IPR012348">
    <property type="entry name" value="RNR-like"/>
</dbReference>
<dbReference type="RefSeq" id="WP_318584115.1">
    <property type="nucleotide sequence ID" value="NZ_JAWRCP010000001.1"/>
</dbReference>
<keyword evidence="2" id="KW-1185">Reference proteome</keyword>
<name>A0ABU4IQT6_9VIBR</name>